<dbReference type="InterPro" id="IPR011527">
    <property type="entry name" value="ABC1_TM_dom"/>
</dbReference>
<accession>A0A017S2E9</accession>
<dbReference type="GeneID" id="63700162"/>
<dbReference type="OrthoDB" id="6500128at2759"/>
<keyword evidence="2" id="KW-0813">Transport</keyword>
<dbReference type="Gene3D" id="1.20.1560.10">
    <property type="entry name" value="ABC transporter type 1, transmembrane domain"/>
    <property type="match status" value="1"/>
</dbReference>
<organism evidence="13 14">
    <name type="scientific">Aspergillus ruber (strain CBS 135680)</name>
    <dbReference type="NCBI Taxonomy" id="1388766"/>
    <lineage>
        <taxon>Eukaryota</taxon>
        <taxon>Fungi</taxon>
        <taxon>Dikarya</taxon>
        <taxon>Ascomycota</taxon>
        <taxon>Pezizomycotina</taxon>
        <taxon>Eurotiomycetes</taxon>
        <taxon>Eurotiomycetidae</taxon>
        <taxon>Eurotiales</taxon>
        <taxon>Aspergillaceae</taxon>
        <taxon>Aspergillus</taxon>
        <taxon>Aspergillus subgen. Aspergillus</taxon>
    </lineage>
</organism>
<evidence type="ECO:0000256" key="1">
    <source>
        <dbReference type="ARBA" id="ARBA00004141"/>
    </source>
</evidence>
<evidence type="ECO:0000259" key="11">
    <source>
        <dbReference type="PROSITE" id="PS50893"/>
    </source>
</evidence>
<dbReference type="GO" id="GO:0016887">
    <property type="term" value="F:ATP hydrolysis activity"/>
    <property type="evidence" value="ECO:0007669"/>
    <property type="project" value="InterPro"/>
</dbReference>
<dbReference type="Proteomes" id="UP000019804">
    <property type="component" value="Unassembled WGS sequence"/>
</dbReference>
<dbReference type="InterPro" id="IPR003593">
    <property type="entry name" value="AAA+_ATPase"/>
</dbReference>
<dbReference type="GO" id="GO:0140359">
    <property type="term" value="F:ABC-type transporter activity"/>
    <property type="evidence" value="ECO:0007669"/>
    <property type="project" value="InterPro"/>
</dbReference>
<dbReference type="EMBL" id="KK088449">
    <property type="protein sequence ID" value="EYE91092.1"/>
    <property type="molecule type" value="Genomic_DNA"/>
</dbReference>
<evidence type="ECO:0000256" key="2">
    <source>
        <dbReference type="ARBA" id="ARBA00022448"/>
    </source>
</evidence>
<keyword evidence="4" id="KW-0547">Nucleotide-binding</keyword>
<dbReference type="FunFam" id="1.20.1560.10:FF:000050">
    <property type="entry name" value="Vacuolar ABC heavy metal transporter (Hmt1)"/>
    <property type="match status" value="1"/>
</dbReference>
<evidence type="ECO:0000256" key="3">
    <source>
        <dbReference type="ARBA" id="ARBA00022692"/>
    </source>
</evidence>
<name>A0A017S2E9_ASPRC</name>
<comment type="similarity">
    <text evidence="8">Belongs to the ABC transporter superfamily. ABCB family. Heavy Metal importer (TC 3.A.1.210) subfamily.</text>
</comment>
<feature type="domain" description="ABC transmembrane type-1" evidence="12">
    <location>
        <begin position="297"/>
        <end position="584"/>
    </location>
</feature>
<dbReference type="InterPro" id="IPR036640">
    <property type="entry name" value="ABC1_TM_sf"/>
</dbReference>
<evidence type="ECO:0000313" key="13">
    <source>
        <dbReference type="EMBL" id="EYE91092.1"/>
    </source>
</evidence>
<keyword evidence="5" id="KW-0067">ATP-binding</keyword>
<dbReference type="Gene3D" id="3.40.50.300">
    <property type="entry name" value="P-loop containing nucleotide triphosphate hydrolases"/>
    <property type="match status" value="1"/>
</dbReference>
<sequence>MDPTYTTRQFREYLQYSYPPATLLIFFIAFITNSILIAKGSQHGSVLQYSPEGKPFPKRLRGMINKIADAHKHEFSSRARYAFVWLVVGVLVTFMADAAVHISHVIAAKEESWWCGQATVIYVVGSFFSNTVIFLSLLDTHPAPTFAQFIPWSIAIPFELAIVATSLSIYTNIHHEPAVGDAFGGPLRERITNWESLEVISGVVRLVVLTFLVALYVLQFIRANSDEGSREDSPMEQIGLLDSSETKIGAEHSEGEIGTPGKQTIPPNTWWHYLSGYSVLFPYLWPSKSRRLQFIVIFCFGLLILQRIANVLVPYQVGVITEALSIEDNKLHLPWLQICLYIIYRWLQGSQGILESLRSYLWIPISQYAYMEVSTASFEHVHSLSLDFHLNKRIGEVLYALNKGSDSVNTFLEQVTFQVVPMVIDLGVAVGYFLIAFGVYYGLVVAVVTFFYLYVTVRIAQWRAEMRRQQVNTHRQENAIKNDSLSSYETVKHFNAEPLEHTRYRTAVSTFQSAEYHSLYAQSFMTAAQNTVFILGLLLTCFIAAYQVSIGQRPVGQFMTLLTYMAQLQTPLSYFGTFYRYIQTAMINSERLLELLRERASVVDRVSAIPMDICQGWITFDEVGFAYDGRKQKNALNELSFHCEPGTTTALVGESGGGKSTIFRLLFRFYNPQNGRILVDSRDVQDITISSLREHIAIVPQNTALFNESLLYNLRYANPCATDEDIHNACRAACIHDKIMTFPEAYETKVGDRGLRLSGGEKQRVAIAQTILKNPQIILLDEATAALDSETEGHVQEALGNLARGRTVIMIAHRLSTVTEADQILVLHEGRVVERGRHQELLEMKGRYMGMWRRQSQSQSAGGELRKRSPQQVLL</sequence>
<feature type="transmembrane region" description="Helical" evidence="10">
    <location>
        <begin position="199"/>
        <end position="221"/>
    </location>
</feature>
<dbReference type="FunFam" id="3.40.50.300:FF:000186">
    <property type="entry name" value="ATP-binding cassette sub-family B member 7, mitochondrial"/>
    <property type="match status" value="1"/>
</dbReference>
<dbReference type="InterPro" id="IPR027417">
    <property type="entry name" value="P-loop_NTPase"/>
</dbReference>
<dbReference type="PROSITE" id="PS00211">
    <property type="entry name" value="ABC_TRANSPORTER_1"/>
    <property type="match status" value="1"/>
</dbReference>
<dbReference type="SMART" id="SM00382">
    <property type="entry name" value="AAA"/>
    <property type="match status" value="1"/>
</dbReference>
<dbReference type="GO" id="GO:0000041">
    <property type="term" value="P:transition metal ion transport"/>
    <property type="evidence" value="ECO:0007669"/>
    <property type="project" value="UniProtKB-ARBA"/>
</dbReference>
<evidence type="ECO:0000259" key="12">
    <source>
        <dbReference type="PROSITE" id="PS50929"/>
    </source>
</evidence>
<feature type="domain" description="ABC transporter" evidence="11">
    <location>
        <begin position="618"/>
        <end position="854"/>
    </location>
</feature>
<feature type="region of interest" description="Disordered" evidence="9">
    <location>
        <begin position="856"/>
        <end position="875"/>
    </location>
</feature>
<evidence type="ECO:0000256" key="6">
    <source>
        <dbReference type="ARBA" id="ARBA00022989"/>
    </source>
</evidence>
<keyword evidence="6 10" id="KW-1133">Transmembrane helix</keyword>
<evidence type="ECO:0000256" key="10">
    <source>
        <dbReference type="SAM" id="Phobius"/>
    </source>
</evidence>
<dbReference type="SUPFAM" id="SSF52540">
    <property type="entry name" value="P-loop containing nucleoside triphosphate hydrolases"/>
    <property type="match status" value="1"/>
</dbReference>
<keyword evidence="3 10" id="KW-0812">Transmembrane</keyword>
<feature type="transmembrane region" description="Helical" evidence="10">
    <location>
        <begin position="82"/>
        <end position="107"/>
    </location>
</feature>
<dbReference type="Pfam" id="PF00664">
    <property type="entry name" value="ABC_membrane"/>
    <property type="match status" value="1"/>
</dbReference>
<keyword evidence="14" id="KW-1185">Reference proteome</keyword>
<evidence type="ECO:0000256" key="5">
    <source>
        <dbReference type="ARBA" id="ARBA00022840"/>
    </source>
</evidence>
<gene>
    <name evidence="13" type="ORF">EURHEDRAFT_465708</name>
</gene>
<comment type="subcellular location">
    <subcellularLocation>
        <location evidence="1">Membrane</location>
        <topology evidence="1">Multi-pass membrane protein</topology>
    </subcellularLocation>
</comment>
<feature type="transmembrane region" description="Helical" evidence="10">
    <location>
        <begin position="20"/>
        <end position="38"/>
    </location>
</feature>
<feature type="transmembrane region" description="Helical" evidence="10">
    <location>
        <begin position="150"/>
        <end position="170"/>
    </location>
</feature>
<evidence type="ECO:0000256" key="7">
    <source>
        <dbReference type="ARBA" id="ARBA00023136"/>
    </source>
</evidence>
<feature type="transmembrane region" description="Helical" evidence="10">
    <location>
        <begin position="532"/>
        <end position="549"/>
    </location>
</feature>
<dbReference type="PANTHER" id="PTHR24221">
    <property type="entry name" value="ATP-BINDING CASSETTE SUB-FAMILY B"/>
    <property type="match status" value="1"/>
</dbReference>
<evidence type="ECO:0000313" key="14">
    <source>
        <dbReference type="Proteomes" id="UP000019804"/>
    </source>
</evidence>
<dbReference type="PANTHER" id="PTHR24221:SF651">
    <property type="entry name" value="HEAVY METAL TOLERANCE PROTEIN"/>
    <property type="match status" value="1"/>
</dbReference>
<dbReference type="GO" id="GO:0005524">
    <property type="term" value="F:ATP binding"/>
    <property type="evidence" value="ECO:0007669"/>
    <property type="project" value="UniProtKB-KW"/>
</dbReference>
<dbReference type="STRING" id="1388766.A0A017S2E9"/>
<feature type="transmembrane region" description="Helical" evidence="10">
    <location>
        <begin position="292"/>
        <end position="309"/>
    </location>
</feature>
<evidence type="ECO:0000256" key="9">
    <source>
        <dbReference type="SAM" id="MobiDB-lite"/>
    </source>
</evidence>
<dbReference type="PROSITE" id="PS50893">
    <property type="entry name" value="ABC_TRANSPORTER_2"/>
    <property type="match status" value="1"/>
</dbReference>
<feature type="transmembrane region" description="Helical" evidence="10">
    <location>
        <begin position="119"/>
        <end position="138"/>
    </location>
</feature>
<dbReference type="HOGENOM" id="CLU_000604_6_1_1"/>
<proteinExistence type="inferred from homology"/>
<feature type="transmembrane region" description="Helical" evidence="10">
    <location>
        <begin position="430"/>
        <end position="457"/>
    </location>
</feature>
<dbReference type="AlphaFoldDB" id="A0A017S2E9"/>
<dbReference type="CDD" id="cd18583">
    <property type="entry name" value="ABC_6TM_HMT1"/>
    <property type="match status" value="1"/>
</dbReference>
<dbReference type="Pfam" id="PF00005">
    <property type="entry name" value="ABC_tran"/>
    <property type="match status" value="1"/>
</dbReference>
<dbReference type="SUPFAM" id="SSF90123">
    <property type="entry name" value="ABC transporter transmembrane region"/>
    <property type="match status" value="1"/>
</dbReference>
<dbReference type="PROSITE" id="PS50929">
    <property type="entry name" value="ABC_TM1F"/>
    <property type="match status" value="1"/>
</dbReference>
<dbReference type="RefSeq" id="XP_040634782.1">
    <property type="nucleotide sequence ID" value="XM_040785038.1"/>
</dbReference>
<evidence type="ECO:0000256" key="8">
    <source>
        <dbReference type="ARBA" id="ARBA00024363"/>
    </source>
</evidence>
<dbReference type="GO" id="GO:0005774">
    <property type="term" value="C:vacuolar membrane"/>
    <property type="evidence" value="ECO:0007669"/>
    <property type="project" value="TreeGrafter"/>
</dbReference>
<dbReference type="InterPro" id="IPR039421">
    <property type="entry name" value="Type_1_exporter"/>
</dbReference>
<dbReference type="InterPro" id="IPR003439">
    <property type="entry name" value="ABC_transporter-like_ATP-bd"/>
</dbReference>
<dbReference type="InterPro" id="IPR017871">
    <property type="entry name" value="ABC_transporter-like_CS"/>
</dbReference>
<keyword evidence="7 10" id="KW-0472">Membrane</keyword>
<evidence type="ECO:0000256" key="4">
    <source>
        <dbReference type="ARBA" id="ARBA00022741"/>
    </source>
</evidence>
<reference evidence="14" key="1">
    <citation type="journal article" date="2014" name="Nat. Commun.">
        <title>Genomic adaptations of the halophilic Dead Sea filamentous fungus Eurotium rubrum.</title>
        <authorList>
            <person name="Kis-Papo T."/>
            <person name="Weig A.R."/>
            <person name="Riley R."/>
            <person name="Persoh D."/>
            <person name="Salamov A."/>
            <person name="Sun H."/>
            <person name="Lipzen A."/>
            <person name="Wasser S.P."/>
            <person name="Rambold G."/>
            <person name="Grigoriev I.V."/>
            <person name="Nevo E."/>
        </authorList>
    </citation>
    <scope>NUCLEOTIDE SEQUENCE [LARGE SCALE GENOMIC DNA]</scope>
    <source>
        <strain evidence="14">CBS 135680</strain>
    </source>
</reference>
<protein>
    <submittedName>
        <fullName evidence="13">Uncharacterized protein</fullName>
    </submittedName>
</protein>